<dbReference type="GO" id="GO:0051276">
    <property type="term" value="P:chromosome organization"/>
    <property type="evidence" value="ECO:0007669"/>
    <property type="project" value="InterPro"/>
</dbReference>
<reference evidence="1 2" key="1">
    <citation type="submission" date="2014-02" db="EMBL/GenBank/DDBJ databases">
        <title>Expanding our view of genomic diversity in Candidatus Accumulibacter clades.</title>
        <authorList>
            <person name="Skennerton C.T."/>
            <person name="Barr J.J."/>
            <person name="Slater F.R."/>
            <person name="Bond P.L."/>
            <person name="Tyson G.W."/>
        </authorList>
    </citation>
    <scope>NUCLEOTIDE SEQUENCE [LARGE SCALE GENOMIC DNA]</scope>
    <source>
        <strain evidence="2">BA-92</strain>
    </source>
</reference>
<dbReference type="Gene3D" id="1.10.10.1400">
    <property type="entry name" value="Terminase, small subunit, N-terminal DNA-binding domain, HTH motif"/>
    <property type="match status" value="1"/>
</dbReference>
<sequence length="159" mass="17240">MTPRQSRFVDEYLCDLVASKAAIRAGYSLRRASEIGYQLLQKTTVQEAIAGRMNARALRTGITQDKVLFDLEAVKQDAMSKTIGKDGNALMASHAAALRALELQGRHLGMWKDRLAVTGDLSIADAIRQRVAGRAVQEPSLVVRQVHAKAAPIGEQATG</sequence>
<protein>
    <submittedName>
        <fullName evidence="1">Terminase small subunit</fullName>
    </submittedName>
</protein>
<evidence type="ECO:0000313" key="2">
    <source>
        <dbReference type="Proteomes" id="UP000021816"/>
    </source>
</evidence>
<organism evidence="1 2">
    <name type="scientific">Candidatus Accumulibacter appositus</name>
    <dbReference type="NCBI Taxonomy" id="1454003"/>
    <lineage>
        <taxon>Bacteria</taxon>
        <taxon>Pseudomonadati</taxon>
        <taxon>Pseudomonadota</taxon>
        <taxon>Betaproteobacteria</taxon>
        <taxon>Candidatus Accumulibacter</taxon>
    </lineage>
</organism>
<dbReference type="PATRIC" id="fig|1454003.3.peg.4039"/>
<dbReference type="Pfam" id="PF03592">
    <property type="entry name" value="Terminase_2"/>
    <property type="match status" value="1"/>
</dbReference>
<dbReference type="InterPro" id="IPR005335">
    <property type="entry name" value="Terminase_ssu"/>
</dbReference>
<gene>
    <name evidence="1" type="ORF">AW10_03978</name>
</gene>
<accession>A0A011PJA8</accession>
<dbReference type="EMBL" id="JEMX01000114">
    <property type="protein sequence ID" value="EXI77137.1"/>
    <property type="molecule type" value="Genomic_DNA"/>
</dbReference>
<dbReference type="InterPro" id="IPR038713">
    <property type="entry name" value="Terminase_Gp1_N_sf"/>
</dbReference>
<dbReference type="STRING" id="1454003.AW10_03978"/>
<name>A0A011PJA8_9PROT</name>
<dbReference type="AlphaFoldDB" id="A0A011PJA8"/>
<comment type="caution">
    <text evidence="1">The sequence shown here is derived from an EMBL/GenBank/DDBJ whole genome shotgun (WGS) entry which is preliminary data.</text>
</comment>
<dbReference type="Proteomes" id="UP000021816">
    <property type="component" value="Unassembled WGS sequence"/>
</dbReference>
<proteinExistence type="predicted"/>
<evidence type="ECO:0000313" key="1">
    <source>
        <dbReference type="EMBL" id="EXI77137.1"/>
    </source>
</evidence>